<keyword evidence="4" id="KW-0285">Flavoprotein</keyword>
<dbReference type="Gene3D" id="3.30.9.10">
    <property type="entry name" value="D-Amino Acid Oxidase, subunit A, domain 2"/>
    <property type="match status" value="1"/>
</dbReference>
<dbReference type="InterPro" id="IPR006076">
    <property type="entry name" value="FAD-dep_OxRdtase"/>
</dbReference>
<evidence type="ECO:0000256" key="6">
    <source>
        <dbReference type="ARBA" id="ARBA00023002"/>
    </source>
</evidence>
<reference evidence="9 10" key="1">
    <citation type="submission" date="2024-04" db="EMBL/GenBank/DDBJ databases">
        <authorList>
            <consortium name="Genoscope - CEA"/>
            <person name="William W."/>
        </authorList>
    </citation>
    <scope>NUCLEOTIDE SEQUENCE [LARGE SCALE GENOMIC DNA]</scope>
</reference>
<feature type="domain" description="FAD dependent oxidoreductase" evidence="8">
    <location>
        <begin position="3"/>
        <end position="360"/>
    </location>
</feature>
<protein>
    <recommendedName>
        <fullName evidence="8">FAD dependent oxidoreductase domain-containing protein</fullName>
    </recommendedName>
</protein>
<dbReference type="GO" id="GO:0005782">
    <property type="term" value="C:peroxisomal matrix"/>
    <property type="evidence" value="ECO:0007669"/>
    <property type="project" value="UniProtKB-SubCell"/>
</dbReference>
<dbReference type="Gene3D" id="3.40.50.720">
    <property type="entry name" value="NAD(P)-binding Rossmann-like Domain"/>
    <property type="match status" value="1"/>
</dbReference>
<evidence type="ECO:0000259" key="8">
    <source>
        <dbReference type="Pfam" id="PF01266"/>
    </source>
</evidence>
<accession>A0AAV2H1U4</accession>
<evidence type="ECO:0000256" key="4">
    <source>
        <dbReference type="ARBA" id="ARBA00022630"/>
    </source>
</evidence>
<gene>
    <name evidence="9" type="ORF">GSLYS_00001807001</name>
</gene>
<evidence type="ECO:0000256" key="2">
    <source>
        <dbReference type="ARBA" id="ARBA00004253"/>
    </source>
</evidence>
<dbReference type="SUPFAM" id="SSF54373">
    <property type="entry name" value="FAD-linked reductases, C-terminal domain"/>
    <property type="match status" value="1"/>
</dbReference>
<comment type="cofactor">
    <cofactor evidence="1 7">
        <name>FAD</name>
        <dbReference type="ChEBI" id="CHEBI:57692"/>
    </cofactor>
</comment>
<keyword evidence="10" id="KW-1185">Reference proteome</keyword>
<dbReference type="PANTHER" id="PTHR11530:SF11">
    <property type="entry name" value="D-ASPARTATE OXIDASE"/>
    <property type="match status" value="1"/>
</dbReference>
<evidence type="ECO:0000313" key="9">
    <source>
        <dbReference type="EMBL" id="CAL1527637.1"/>
    </source>
</evidence>
<comment type="similarity">
    <text evidence="3">Belongs to the DAMOX/DASOX family.</text>
</comment>
<dbReference type="SUPFAM" id="SSF51971">
    <property type="entry name" value="Nucleotide-binding domain"/>
    <property type="match status" value="1"/>
</dbReference>
<evidence type="ECO:0000256" key="1">
    <source>
        <dbReference type="ARBA" id="ARBA00001974"/>
    </source>
</evidence>
<evidence type="ECO:0000256" key="5">
    <source>
        <dbReference type="ARBA" id="ARBA00022827"/>
    </source>
</evidence>
<dbReference type="InterPro" id="IPR023209">
    <property type="entry name" value="DAO"/>
</dbReference>
<feature type="binding site" evidence="7">
    <location>
        <position position="346"/>
    </location>
    <ligand>
        <name>D-dopa</name>
        <dbReference type="ChEBI" id="CHEBI:149689"/>
    </ligand>
</feature>
<feature type="binding site" evidence="7">
    <location>
        <position position="315"/>
    </location>
    <ligand>
        <name>D-dopa</name>
        <dbReference type="ChEBI" id="CHEBI:149689"/>
    </ligand>
</feature>
<comment type="subcellular location">
    <subcellularLocation>
        <location evidence="2">Peroxisome matrix</location>
    </subcellularLocation>
</comment>
<evidence type="ECO:0000256" key="3">
    <source>
        <dbReference type="ARBA" id="ARBA00006730"/>
    </source>
</evidence>
<dbReference type="GO" id="GO:0071949">
    <property type="term" value="F:FAD binding"/>
    <property type="evidence" value="ECO:0007669"/>
    <property type="project" value="InterPro"/>
</dbReference>
<evidence type="ECO:0000256" key="7">
    <source>
        <dbReference type="PIRSR" id="PIRSR000189-1"/>
    </source>
</evidence>
<sequence>MSRIAVIGAGAIGLSSAVNIQKLLPNAKVTIIADKFGNDTTSNGAGGFFRPNLDDFYIEDRQMVSQWLRNSWKFYNGLAQSEKADDSGHTLVSGTVVHNTPMLSSQKDRLYSLLAELAYDFHQIKEEDLKKMKLNYQYGYNFTTVITQSPKYLTWLTRKFQEAGGNTINKRVQNLQELAIEFDFVVNCCGLAAQELVNDKSIHPVKGHLVMVQAPWIKNFFLSDDDIYLVPHKAIWMHTAIVLCTHASISHQRTKSLKYGVIVINDKLIIGGTREKGNYNLTPDLATRERILSRAEALFPQLKGAKLLGDWVGLRPARQRIRFETEILDCGRKGKLPVLHNYGHGGHGISLSWGSGVDAANVVKNLSTASKSRL</sequence>
<dbReference type="GO" id="GO:0003884">
    <property type="term" value="F:D-amino-acid oxidase activity"/>
    <property type="evidence" value="ECO:0007669"/>
    <property type="project" value="InterPro"/>
</dbReference>
<dbReference type="Proteomes" id="UP001497497">
    <property type="component" value="Unassembled WGS sequence"/>
</dbReference>
<dbReference type="PIRSF" id="PIRSF000189">
    <property type="entry name" value="D-aa_oxidase"/>
    <property type="match status" value="1"/>
</dbReference>
<dbReference type="EMBL" id="CAXITT010000020">
    <property type="protein sequence ID" value="CAL1527637.1"/>
    <property type="molecule type" value="Genomic_DNA"/>
</dbReference>
<dbReference type="GO" id="GO:0019478">
    <property type="term" value="P:D-amino acid catabolic process"/>
    <property type="evidence" value="ECO:0007669"/>
    <property type="project" value="TreeGrafter"/>
</dbReference>
<name>A0AAV2H1U4_LYMST</name>
<feature type="binding site" evidence="7">
    <location>
        <position position="172"/>
    </location>
    <ligand>
        <name>FAD</name>
        <dbReference type="ChEBI" id="CHEBI:57692"/>
    </ligand>
</feature>
<dbReference type="PANTHER" id="PTHR11530">
    <property type="entry name" value="D-AMINO ACID OXIDASE"/>
    <property type="match status" value="1"/>
</dbReference>
<feature type="binding site" evidence="7">
    <location>
        <begin position="41"/>
        <end position="42"/>
    </location>
    <ligand>
        <name>FAD</name>
        <dbReference type="ChEBI" id="CHEBI:57692"/>
    </ligand>
</feature>
<proteinExistence type="inferred from homology"/>
<keyword evidence="6" id="KW-0560">Oxidoreductase</keyword>
<keyword evidence="5 7" id="KW-0274">FAD</keyword>
<dbReference type="Pfam" id="PF01266">
    <property type="entry name" value="DAO"/>
    <property type="match status" value="1"/>
</dbReference>
<organism evidence="9 10">
    <name type="scientific">Lymnaea stagnalis</name>
    <name type="common">Great pond snail</name>
    <name type="synonym">Helix stagnalis</name>
    <dbReference type="NCBI Taxonomy" id="6523"/>
    <lineage>
        <taxon>Eukaryota</taxon>
        <taxon>Metazoa</taxon>
        <taxon>Spiralia</taxon>
        <taxon>Lophotrochozoa</taxon>
        <taxon>Mollusca</taxon>
        <taxon>Gastropoda</taxon>
        <taxon>Heterobranchia</taxon>
        <taxon>Euthyneura</taxon>
        <taxon>Panpulmonata</taxon>
        <taxon>Hygrophila</taxon>
        <taxon>Lymnaeoidea</taxon>
        <taxon>Lymnaeidae</taxon>
        <taxon>Lymnaea</taxon>
    </lineage>
</organism>
<evidence type="ECO:0000313" key="10">
    <source>
        <dbReference type="Proteomes" id="UP001497497"/>
    </source>
</evidence>
<comment type="caution">
    <text evidence="9">The sequence shown here is derived from an EMBL/GenBank/DDBJ whole genome shotgun (WGS) entry which is preliminary data.</text>
</comment>
<dbReference type="AlphaFoldDB" id="A0AAV2H1U4"/>